<proteinExistence type="predicted"/>
<gene>
    <name evidence="1" type="ORF">BS1321_25485</name>
</gene>
<accession>A0A223ENZ7</accession>
<evidence type="ECO:0000313" key="1">
    <source>
        <dbReference type="EMBL" id="ASS96958.1"/>
    </source>
</evidence>
<protein>
    <submittedName>
        <fullName evidence="1">Uncharacterized protein</fullName>
    </submittedName>
</protein>
<sequence>MIQIAFLNAFNNFKNGKKSKKIKNMDFREQNVKKSSELIGNNVIVQNIINNHLSKKNNHL</sequence>
<name>A0A223ENZ7_9BACI</name>
<dbReference type="AlphaFoldDB" id="A0A223ENZ7"/>
<evidence type="ECO:0000313" key="2">
    <source>
        <dbReference type="Proteomes" id="UP000214618"/>
    </source>
</evidence>
<reference evidence="1 2" key="1">
    <citation type="submission" date="2016-10" db="EMBL/GenBank/DDBJ databases">
        <title>The whole genome sequencing and assembly of Bacillus simplex DSM 1321 strain.</title>
        <authorList>
            <person name="Park M.-K."/>
            <person name="Lee Y.-J."/>
            <person name="Yi H."/>
            <person name="Bahn Y.-S."/>
            <person name="Kim J.F."/>
            <person name="Lee D.-W."/>
        </authorList>
    </citation>
    <scope>NUCLEOTIDE SEQUENCE [LARGE SCALE GENOMIC DNA]</scope>
    <source>
        <strain evidence="1 2">DSM 1321</strain>
    </source>
</reference>
<dbReference type="Proteomes" id="UP000214618">
    <property type="component" value="Chromosome"/>
</dbReference>
<organism evidence="1 2">
    <name type="scientific">Peribacillus simplex NBRC 15720 = DSM 1321</name>
    <dbReference type="NCBI Taxonomy" id="1349754"/>
    <lineage>
        <taxon>Bacteria</taxon>
        <taxon>Bacillati</taxon>
        <taxon>Bacillota</taxon>
        <taxon>Bacilli</taxon>
        <taxon>Bacillales</taxon>
        <taxon>Bacillaceae</taxon>
        <taxon>Peribacillus</taxon>
    </lineage>
</organism>
<dbReference type="EMBL" id="CP017704">
    <property type="protein sequence ID" value="ASS96958.1"/>
    <property type="molecule type" value="Genomic_DNA"/>
</dbReference>